<gene>
    <name evidence="2" type="ORF">PAXINDRAFT_22299</name>
</gene>
<feature type="compositionally biased region" description="Basic and acidic residues" evidence="1">
    <location>
        <begin position="139"/>
        <end position="159"/>
    </location>
</feature>
<accession>A0A0C9SZ84</accession>
<reference evidence="2 3" key="1">
    <citation type="submission" date="2014-06" db="EMBL/GenBank/DDBJ databases">
        <authorList>
            <consortium name="DOE Joint Genome Institute"/>
            <person name="Kuo A."/>
            <person name="Kohler A."/>
            <person name="Nagy L.G."/>
            <person name="Floudas D."/>
            <person name="Copeland A."/>
            <person name="Barry K.W."/>
            <person name="Cichocki N."/>
            <person name="Veneault-Fourrey C."/>
            <person name="LaButti K."/>
            <person name="Lindquist E.A."/>
            <person name="Lipzen A."/>
            <person name="Lundell T."/>
            <person name="Morin E."/>
            <person name="Murat C."/>
            <person name="Sun H."/>
            <person name="Tunlid A."/>
            <person name="Henrissat B."/>
            <person name="Grigoriev I.V."/>
            <person name="Hibbett D.S."/>
            <person name="Martin F."/>
            <person name="Nordberg H.P."/>
            <person name="Cantor M.N."/>
            <person name="Hua S.X."/>
        </authorList>
    </citation>
    <scope>NUCLEOTIDE SEQUENCE [LARGE SCALE GENOMIC DNA]</scope>
    <source>
        <strain evidence="2 3">ATCC 200175</strain>
    </source>
</reference>
<evidence type="ECO:0000313" key="2">
    <source>
        <dbReference type="EMBL" id="KIJ04413.1"/>
    </source>
</evidence>
<evidence type="ECO:0000256" key="1">
    <source>
        <dbReference type="SAM" id="MobiDB-lite"/>
    </source>
</evidence>
<dbReference type="Proteomes" id="UP000053647">
    <property type="component" value="Unassembled WGS sequence"/>
</dbReference>
<protein>
    <submittedName>
        <fullName evidence="2">Uncharacterized protein</fullName>
    </submittedName>
</protein>
<proteinExistence type="predicted"/>
<feature type="region of interest" description="Disordered" evidence="1">
    <location>
        <begin position="1"/>
        <end position="220"/>
    </location>
</feature>
<evidence type="ECO:0000313" key="3">
    <source>
        <dbReference type="Proteomes" id="UP000053647"/>
    </source>
</evidence>
<keyword evidence="3" id="KW-1185">Reference proteome</keyword>
<feature type="compositionally biased region" description="Basic and acidic residues" evidence="1">
    <location>
        <begin position="211"/>
        <end position="220"/>
    </location>
</feature>
<feature type="compositionally biased region" description="Polar residues" evidence="1">
    <location>
        <begin position="71"/>
        <end position="85"/>
    </location>
</feature>
<feature type="compositionally biased region" description="Pro residues" evidence="1">
    <location>
        <begin position="170"/>
        <end position="192"/>
    </location>
</feature>
<sequence length="290" mass="31169">MIRRSHIPASKASCPKSEPAASQVSTAPQAHRDLFKVSQSRSRGGREVDDDNGDDDDVHRAHVVPQHPESTRQTARQADSTSGQVKRTVERRVGRRSQGSGEKDDGGDEDVRHVYIVPGPIPSPPDEASKPLLPSTPLEGEKSGEAERSSGRTREATTHDDDDPLLIPNHPEPPPVLHHPPPSPPLVPPPPRTTHDSGGETKAPPSVWLEGESKLDSSRHVEPTDVKMNDVDIEGTLLPIIPTHLGVTPVPTSVSFVSSISTHLGVTPVSIVLLIPIPTYPSLSFGHSHL</sequence>
<organism evidence="2 3">
    <name type="scientific">Paxillus involutus ATCC 200175</name>
    <dbReference type="NCBI Taxonomy" id="664439"/>
    <lineage>
        <taxon>Eukaryota</taxon>
        <taxon>Fungi</taxon>
        <taxon>Dikarya</taxon>
        <taxon>Basidiomycota</taxon>
        <taxon>Agaricomycotina</taxon>
        <taxon>Agaricomycetes</taxon>
        <taxon>Agaricomycetidae</taxon>
        <taxon>Boletales</taxon>
        <taxon>Paxilineae</taxon>
        <taxon>Paxillaceae</taxon>
        <taxon>Paxillus</taxon>
    </lineage>
</organism>
<name>A0A0C9SZ84_PAXIN</name>
<dbReference type="AlphaFoldDB" id="A0A0C9SZ84"/>
<dbReference type="HOGENOM" id="CLU_960094_0_0_1"/>
<feature type="compositionally biased region" description="Basic and acidic residues" evidence="1">
    <location>
        <begin position="101"/>
        <end position="113"/>
    </location>
</feature>
<dbReference type="EMBL" id="KN821854">
    <property type="protein sequence ID" value="KIJ04413.1"/>
    <property type="molecule type" value="Genomic_DNA"/>
</dbReference>
<reference evidence="3" key="2">
    <citation type="submission" date="2015-01" db="EMBL/GenBank/DDBJ databases">
        <title>Evolutionary Origins and Diversification of the Mycorrhizal Mutualists.</title>
        <authorList>
            <consortium name="DOE Joint Genome Institute"/>
            <consortium name="Mycorrhizal Genomics Consortium"/>
            <person name="Kohler A."/>
            <person name="Kuo A."/>
            <person name="Nagy L.G."/>
            <person name="Floudas D."/>
            <person name="Copeland A."/>
            <person name="Barry K.W."/>
            <person name="Cichocki N."/>
            <person name="Veneault-Fourrey C."/>
            <person name="LaButti K."/>
            <person name="Lindquist E.A."/>
            <person name="Lipzen A."/>
            <person name="Lundell T."/>
            <person name="Morin E."/>
            <person name="Murat C."/>
            <person name="Riley R."/>
            <person name="Ohm R."/>
            <person name="Sun H."/>
            <person name="Tunlid A."/>
            <person name="Henrissat B."/>
            <person name="Grigoriev I.V."/>
            <person name="Hibbett D.S."/>
            <person name="Martin F."/>
        </authorList>
    </citation>
    <scope>NUCLEOTIDE SEQUENCE [LARGE SCALE GENOMIC DNA]</scope>
    <source>
        <strain evidence="3">ATCC 200175</strain>
    </source>
</reference>